<name>A0A285P2T7_9AQUI</name>
<dbReference type="EMBL" id="OBEN01000009">
    <property type="protein sequence ID" value="SNZ15748.1"/>
    <property type="molecule type" value="Genomic_DNA"/>
</dbReference>
<evidence type="ECO:0000313" key="15">
    <source>
        <dbReference type="Proteomes" id="UP000218627"/>
    </source>
</evidence>
<keyword evidence="3" id="KW-0813">Transport</keyword>
<feature type="transmembrane region" description="Helical" evidence="12">
    <location>
        <begin position="66"/>
        <end position="85"/>
    </location>
</feature>
<dbReference type="Gene3D" id="1.20.950.20">
    <property type="entry name" value="Transmembrane di-heme cytochromes, Chain C"/>
    <property type="match status" value="1"/>
</dbReference>
<keyword evidence="4" id="KW-1003">Cell membrane</keyword>
<keyword evidence="8" id="KW-0249">Electron transport</keyword>
<dbReference type="GO" id="GO:0022904">
    <property type="term" value="P:respiratory electron transport chain"/>
    <property type="evidence" value="ECO:0007669"/>
    <property type="project" value="InterPro"/>
</dbReference>
<dbReference type="Proteomes" id="UP000218627">
    <property type="component" value="Unassembled WGS sequence"/>
</dbReference>
<feature type="transmembrane region" description="Helical" evidence="12">
    <location>
        <begin position="184"/>
        <end position="201"/>
    </location>
</feature>
<organism evidence="14 15">
    <name type="scientific">Hydrogenobacter hydrogenophilus</name>
    <dbReference type="NCBI Taxonomy" id="35835"/>
    <lineage>
        <taxon>Bacteria</taxon>
        <taxon>Pseudomonadati</taxon>
        <taxon>Aquificota</taxon>
        <taxon>Aquificia</taxon>
        <taxon>Aquificales</taxon>
        <taxon>Aquificaceae</taxon>
        <taxon>Hydrogenobacter</taxon>
    </lineage>
</organism>
<evidence type="ECO:0000313" key="14">
    <source>
        <dbReference type="EMBL" id="SNZ15748.1"/>
    </source>
</evidence>
<dbReference type="NCBIfam" id="TIGR02125">
    <property type="entry name" value="CytB-hydogenase"/>
    <property type="match status" value="1"/>
</dbReference>
<dbReference type="InterPro" id="IPR016174">
    <property type="entry name" value="Di-haem_cyt_TM"/>
</dbReference>
<evidence type="ECO:0000256" key="12">
    <source>
        <dbReference type="SAM" id="Phobius"/>
    </source>
</evidence>
<reference evidence="15" key="1">
    <citation type="submission" date="2017-09" db="EMBL/GenBank/DDBJ databases">
        <authorList>
            <person name="Varghese N."/>
            <person name="Submissions S."/>
        </authorList>
    </citation>
    <scope>NUCLEOTIDE SEQUENCE [LARGE SCALE GENOMIC DNA]</scope>
    <source>
        <strain evidence="15">DSM 2913</strain>
    </source>
</reference>
<dbReference type="PANTHER" id="PTHR30485">
    <property type="entry name" value="NI/FE-HYDROGENASE 1 B-TYPE CYTOCHROME SUBUNIT"/>
    <property type="match status" value="1"/>
</dbReference>
<evidence type="ECO:0000256" key="6">
    <source>
        <dbReference type="ARBA" id="ARBA00022692"/>
    </source>
</evidence>
<evidence type="ECO:0000256" key="5">
    <source>
        <dbReference type="ARBA" id="ARBA00022617"/>
    </source>
</evidence>
<dbReference type="PANTHER" id="PTHR30485:SF0">
    <property type="entry name" value="NI_FE-HYDROGENASE 1 B-TYPE CYTOCHROME SUBUNIT-RELATED"/>
    <property type="match status" value="1"/>
</dbReference>
<evidence type="ECO:0000256" key="2">
    <source>
        <dbReference type="ARBA" id="ARBA00008622"/>
    </source>
</evidence>
<dbReference type="SUPFAM" id="SSF81342">
    <property type="entry name" value="Transmembrane di-heme cytochromes"/>
    <property type="match status" value="1"/>
</dbReference>
<evidence type="ECO:0000256" key="9">
    <source>
        <dbReference type="ARBA" id="ARBA00022989"/>
    </source>
</evidence>
<dbReference type="GO" id="GO:0005506">
    <property type="term" value="F:iron ion binding"/>
    <property type="evidence" value="ECO:0007669"/>
    <property type="project" value="InterPro"/>
</dbReference>
<dbReference type="RefSeq" id="WP_245810113.1">
    <property type="nucleotide sequence ID" value="NZ_OBEN01000009.1"/>
</dbReference>
<keyword evidence="15" id="KW-1185">Reference proteome</keyword>
<evidence type="ECO:0000256" key="7">
    <source>
        <dbReference type="ARBA" id="ARBA00022723"/>
    </source>
</evidence>
<evidence type="ECO:0000259" key="13">
    <source>
        <dbReference type="Pfam" id="PF01292"/>
    </source>
</evidence>
<gene>
    <name evidence="14" type="ORF">SAMN06265353_1435</name>
</gene>
<dbReference type="GO" id="GO:0020037">
    <property type="term" value="F:heme binding"/>
    <property type="evidence" value="ECO:0007669"/>
    <property type="project" value="TreeGrafter"/>
</dbReference>
<dbReference type="PRINTS" id="PR00161">
    <property type="entry name" value="NIHGNASECYTB"/>
</dbReference>
<dbReference type="GO" id="GO:0009055">
    <property type="term" value="F:electron transfer activity"/>
    <property type="evidence" value="ECO:0007669"/>
    <property type="project" value="InterPro"/>
</dbReference>
<keyword evidence="11 12" id="KW-0472">Membrane</keyword>
<evidence type="ECO:0000256" key="1">
    <source>
        <dbReference type="ARBA" id="ARBA00004651"/>
    </source>
</evidence>
<dbReference type="Pfam" id="PF01292">
    <property type="entry name" value="Ni_hydr_CYTB"/>
    <property type="match status" value="1"/>
</dbReference>
<evidence type="ECO:0000256" key="3">
    <source>
        <dbReference type="ARBA" id="ARBA00022448"/>
    </source>
</evidence>
<keyword evidence="5" id="KW-0349">Heme</keyword>
<dbReference type="InterPro" id="IPR051542">
    <property type="entry name" value="Hydrogenase_cytochrome"/>
</dbReference>
<dbReference type="GO" id="GO:0005886">
    <property type="term" value="C:plasma membrane"/>
    <property type="evidence" value="ECO:0007669"/>
    <property type="project" value="UniProtKB-SubCell"/>
</dbReference>
<sequence length="234" mass="27617">MIEAKKIYIFSPGLRLWHWVNFLTIMVLFFTGLYIGNPFFLGPTGVEATYAYREGLTMDFIRKVHFIAGYILLASFLFRIIIAVFNKRDRLVFPAVWKKDYWTSLKEITLKYAFIMRDTEGHEYIRNACARTVYPIVYFMIFFMIATGFAMYGMSKPGSFWSSLFGWLLGFLGGEFMVHMWHHWIAWLIIIFAVLHVYFVIREEAIKKNGELSSMFSGYKVFEREPVDIKDVEE</sequence>
<protein>
    <submittedName>
        <fullName evidence="14">Ni/Fe-hydrogenase 1 B-type cytochrome subunit</fullName>
    </submittedName>
</protein>
<evidence type="ECO:0000256" key="8">
    <source>
        <dbReference type="ARBA" id="ARBA00022982"/>
    </source>
</evidence>
<feature type="transmembrane region" description="Helical" evidence="12">
    <location>
        <begin position="133"/>
        <end position="153"/>
    </location>
</feature>
<keyword evidence="10" id="KW-0408">Iron</keyword>
<dbReference type="InterPro" id="IPR011577">
    <property type="entry name" value="Cyt_b561_bac/Ni-Hgenase"/>
</dbReference>
<evidence type="ECO:0000256" key="4">
    <source>
        <dbReference type="ARBA" id="ARBA00022475"/>
    </source>
</evidence>
<accession>A0A285P2T7</accession>
<dbReference type="AlphaFoldDB" id="A0A285P2T7"/>
<feature type="domain" description="Cytochrome b561 bacterial/Ni-hydrogenase" evidence="13">
    <location>
        <begin position="10"/>
        <end position="218"/>
    </location>
</feature>
<dbReference type="InterPro" id="IPR000516">
    <property type="entry name" value="Ni-dep_Hydgase_cyt-B"/>
</dbReference>
<evidence type="ECO:0000256" key="11">
    <source>
        <dbReference type="ARBA" id="ARBA00023136"/>
    </source>
</evidence>
<evidence type="ECO:0000256" key="10">
    <source>
        <dbReference type="ARBA" id="ARBA00023004"/>
    </source>
</evidence>
<proteinExistence type="inferred from homology"/>
<feature type="transmembrane region" description="Helical" evidence="12">
    <location>
        <begin position="16"/>
        <end position="35"/>
    </location>
</feature>
<comment type="subcellular location">
    <subcellularLocation>
        <location evidence="1">Cell membrane</location>
        <topology evidence="1">Multi-pass membrane protein</topology>
    </subcellularLocation>
</comment>
<keyword evidence="7" id="KW-0479">Metal-binding</keyword>
<keyword evidence="6 12" id="KW-0812">Transmembrane</keyword>
<keyword evidence="9 12" id="KW-1133">Transmembrane helix</keyword>
<comment type="similarity">
    <text evidence="2">Belongs to the HupC/HyaC/HydC family.</text>
</comment>